<dbReference type="SUPFAM" id="SSF49464">
    <property type="entry name" value="Carboxypeptidase regulatory domain-like"/>
    <property type="match status" value="1"/>
</dbReference>
<feature type="domain" description="TonB-dependent receptor-like beta-barrel" evidence="16">
    <location>
        <begin position="346"/>
        <end position="751"/>
    </location>
</feature>
<protein>
    <submittedName>
        <fullName evidence="18">TonB-dependent receptor</fullName>
    </submittedName>
</protein>
<organism evidence="18 19">
    <name type="scientific">Abyssalbus ytuae</name>
    <dbReference type="NCBI Taxonomy" id="2926907"/>
    <lineage>
        <taxon>Bacteria</taxon>
        <taxon>Pseudomonadati</taxon>
        <taxon>Bacteroidota</taxon>
        <taxon>Flavobacteriia</taxon>
        <taxon>Flavobacteriales</taxon>
        <taxon>Flavobacteriaceae</taxon>
        <taxon>Abyssalbus</taxon>
    </lineage>
</organism>
<evidence type="ECO:0000256" key="1">
    <source>
        <dbReference type="ARBA" id="ARBA00004571"/>
    </source>
</evidence>
<proteinExistence type="inferred from homology"/>
<keyword evidence="11 14" id="KW-0472">Membrane</keyword>
<dbReference type="EMBL" id="CP094358">
    <property type="protein sequence ID" value="UOB16856.1"/>
    <property type="molecule type" value="Genomic_DNA"/>
</dbReference>
<dbReference type="Gene3D" id="2.170.130.10">
    <property type="entry name" value="TonB-dependent receptor, plug domain"/>
    <property type="match status" value="1"/>
</dbReference>
<evidence type="ECO:0000256" key="7">
    <source>
        <dbReference type="ARBA" id="ARBA00022729"/>
    </source>
</evidence>
<reference evidence="18" key="1">
    <citation type="submission" date="2022-03" db="EMBL/GenBank/DDBJ databases">
        <title>Description of Abyssus ytuae gen. nov., sp. nov., a novel member of the family Flavobacteriaceae isolated from the sediment of Mariana Trench.</title>
        <authorList>
            <person name="Zhang J."/>
            <person name="Xu X."/>
        </authorList>
    </citation>
    <scope>NUCLEOTIDE SEQUENCE</scope>
    <source>
        <strain evidence="18">MT3330</strain>
    </source>
</reference>
<dbReference type="Gene3D" id="2.40.170.20">
    <property type="entry name" value="TonB-dependent receptor, beta-barrel domain"/>
    <property type="match status" value="1"/>
</dbReference>
<evidence type="ECO:0000256" key="12">
    <source>
        <dbReference type="ARBA" id="ARBA00023170"/>
    </source>
</evidence>
<keyword evidence="10 15" id="KW-0798">TonB box</keyword>
<dbReference type="InterPro" id="IPR036942">
    <property type="entry name" value="Beta-barrel_TonB_sf"/>
</dbReference>
<dbReference type="InterPro" id="IPR010105">
    <property type="entry name" value="TonB_sidphr_rcpt"/>
</dbReference>
<dbReference type="InterPro" id="IPR039426">
    <property type="entry name" value="TonB-dep_rcpt-like"/>
</dbReference>
<keyword evidence="19" id="KW-1185">Reference proteome</keyword>
<feature type="domain" description="TonB-dependent receptor plug" evidence="17">
    <location>
        <begin position="145"/>
        <end position="238"/>
    </location>
</feature>
<dbReference type="PROSITE" id="PS52016">
    <property type="entry name" value="TONB_DEPENDENT_REC_3"/>
    <property type="match status" value="1"/>
</dbReference>
<dbReference type="GO" id="GO:0038023">
    <property type="term" value="F:signaling receptor activity"/>
    <property type="evidence" value="ECO:0007669"/>
    <property type="project" value="InterPro"/>
</dbReference>
<gene>
    <name evidence="18" type="ORF">MQE35_14060</name>
</gene>
<evidence type="ECO:0000256" key="4">
    <source>
        <dbReference type="ARBA" id="ARBA00022452"/>
    </source>
</evidence>
<sequence>MKNKDSLFSFIKKTFLPFILLSFYNVPAQEKGSVEGKVITSDNKPATLVNVIIENTNKGTVSDENGNYQINSIDAGNHTLTFSLLGMETKSIEIAIIEGNTTKIEDIVLNVSEQQLQEVVLEVRRKNKFDQKETEYVSRMPLSNIENPQVYSVITGELLEELQVTDIQSTLQNAPGISNVMQGIGSGGVGLNLYLRGFSADIAMRNGIGSAFRTGTDQANIKRIEVIKGPSGTLFGTNLVSSYGGVVNLVTKKPYESFGGSVGYSTGSYNLSRLTADINTPLNKDETVLLRINAAKHYEHSFQDYGLTRNWFVAPALTYKASDRLTLNIEAEIYDNKSPSIYFNPGSAGLSSMDDLNYSFDYSYGSDYLQNHNKSFNIYAEAKYKISDNWTSQTVLSKSNVDNSTNYLFLDFIDNNDAGRRIMNIESQFDITQIQQNFIGEFEIGSLKNKLVAGIDYYDVKTPYRRTQFVYDTIGYNNPQADFNPKKYENLLGETDAFRIGTRDQHSINVYVSDVLSLTEKLSVMASLRLDNYNDIESGYSQSYLAPKFGAVYQIVKDKVSVFANYMNGFKNVAPDLSSGEEVELNPEFASQIEGGIKADLFKGKLSTTISYYNIAVKDVVRYVNNGGVRSQIQDGEKTSKGFEIELIANPVKGWNIVAGYANNNSEFDKGDESVLGNTPYAAPETTINFWTSYKVPMGLIEGLGFGFGANHISDSYVDDQNTLLSPGYTTLNSSIFLDKPTYRIGIKFNNITNEKYWANMGSYVQPQKTNNTVISLAYKF</sequence>
<dbReference type="GO" id="GO:0009279">
    <property type="term" value="C:cell outer membrane"/>
    <property type="evidence" value="ECO:0007669"/>
    <property type="project" value="UniProtKB-SubCell"/>
</dbReference>
<keyword evidence="5" id="KW-0410">Iron transport</keyword>
<dbReference type="PANTHER" id="PTHR32552">
    <property type="entry name" value="FERRICHROME IRON RECEPTOR-RELATED"/>
    <property type="match status" value="1"/>
</dbReference>
<evidence type="ECO:0000256" key="3">
    <source>
        <dbReference type="ARBA" id="ARBA00022448"/>
    </source>
</evidence>
<evidence type="ECO:0000256" key="13">
    <source>
        <dbReference type="ARBA" id="ARBA00023237"/>
    </source>
</evidence>
<evidence type="ECO:0000256" key="15">
    <source>
        <dbReference type="RuleBase" id="RU003357"/>
    </source>
</evidence>
<keyword evidence="4 14" id="KW-1134">Transmembrane beta strand</keyword>
<evidence type="ECO:0000256" key="2">
    <source>
        <dbReference type="ARBA" id="ARBA00009810"/>
    </source>
</evidence>
<evidence type="ECO:0000259" key="16">
    <source>
        <dbReference type="Pfam" id="PF00593"/>
    </source>
</evidence>
<evidence type="ECO:0000313" key="19">
    <source>
        <dbReference type="Proteomes" id="UP000831290"/>
    </source>
</evidence>
<dbReference type="GO" id="GO:0015344">
    <property type="term" value="F:siderophore uptake transmembrane transporter activity"/>
    <property type="evidence" value="ECO:0007669"/>
    <property type="project" value="TreeGrafter"/>
</dbReference>
<evidence type="ECO:0000256" key="8">
    <source>
        <dbReference type="ARBA" id="ARBA00023004"/>
    </source>
</evidence>
<dbReference type="Pfam" id="PF00593">
    <property type="entry name" value="TonB_dep_Rec_b-barrel"/>
    <property type="match status" value="1"/>
</dbReference>
<dbReference type="CDD" id="cd01347">
    <property type="entry name" value="ligand_gated_channel"/>
    <property type="match status" value="1"/>
</dbReference>
<evidence type="ECO:0000256" key="14">
    <source>
        <dbReference type="PROSITE-ProRule" id="PRU01360"/>
    </source>
</evidence>
<evidence type="ECO:0000256" key="11">
    <source>
        <dbReference type="ARBA" id="ARBA00023136"/>
    </source>
</evidence>
<evidence type="ECO:0000256" key="6">
    <source>
        <dbReference type="ARBA" id="ARBA00022692"/>
    </source>
</evidence>
<dbReference type="AlphaFoldDB" id="A0A9E7CSU5"/>
<accession>A0A9E7CSU5</accession>
<evidence type="ECO:0000259" key="17">
    <source>
        <dbReference type="Pfam" id="PF07715"/>
    </source>
</evidence>
<keyword evidence="6 14" id="KW-0812">Transmembrane</keyword>
<comment type="subcellular location">
    <subcellularLocation>
        <location evidence="1 14">Cell outer membrane</location>
        <topology evidence="1 14">Multi-pass membrane protein</topology>
    </subcellularLocation>
</comment>
<dbReference type="RefSeq" id="WP_255842103.1">
    <property type="nucleotide sequence ID" value="NZ_CP094358.1"/>
</dbReference>
<dbReference type="InterPro" id="IPR008969">
    <property type="entry name" value="CarboxyPept-like_regulatory"/>
</dbReference>
<dbReference type="NCBIfam" id="TIGR01783">
    <property type="entry name" value="TonB-siderophor"/>
    <property type="match status" value="1"/>
</dbReference>
<dbReference type="KEGG" id="fbm:MQE35_14060"/>
<dbReference type="SUPFAM" id="SSF56935">
    <property type="entry name" value="Porins"/>
    <property type="match status" value="1"/>
</dbReference>
<evidence type="ECO:0000256" key="10">
    <source>
        <dbReference type="ARBA" id="ARBA00023077"/>
    </source>
</evidence>
<dbReference type="Proteomes" id="UP000831290">
    <property type="component" value="Chromosome"/>
</dbReference>
<dbReference type="InterPro" id="IPR037066">
    <property type="entry name" value="Plug_dom_sf"/>
</dbReference>
<keyword evidence="3 14" id="KW-0813">Transport</keyword>
<keyword evidence="13 14" id="KW-0998">Cell outer membrane</keyword>
<evidence type="ECO:0000313" key="18">
    <source>
        <dbReference type="EMBL" id="UOB16856.1"/>
    </source>
</evidence>
<evidence type="ECO:0000256" key="9">
    <source>
        <dbReference type="ARBA" id="ARBA00023065"/>
    </source>
</evidence>
<dbReference type="Pfam" id="PF13715">
    <property type="entry name" value="CarbopepD_reg_2"/>
    <property type="match status" value="1"/>
</dbReference>
<keyword evidence="12 18" id="KW-0675">Receptor</keyword>
<dbReference type="PANTHER" id="PTHR32552:SF68">
    <property type="entry name" value="FERRICHROME OUTER MEMBRANE TRANSPORTER_PHAGE RECEPTOR"/>
    <property type="match status" value="1"/>
</dbReference>
<dbReference type="GO" id="GO:0015891">
    <property type="term" value="P:siderophore transport"/>
    <property type="evidence" value="ECO:0007669"/>
    <property type="project" value="InterPro"/>
</dbReference>
<name>A0A9E7CSU5_9FLAO</name>
<keyword evidence="7" id="KW-0732">Signal</keyword>
<dbReference type="InterPro" id="IPR000531">
    <property type="entry name" value="Beta-barrel_TonB"/>
</dbReference>
<dbReference type="InterPro" id="IPR012910">
    <property type="entry name" value="Plug_dom"/>
</dbReference>
<dbReference type="Gene3D" id="2.60.40.1120">
    <property type="entry name" value="Carboxypeptidase-like, regulatory domain"/>
    <property type="match status" value="1"/>
</dbReference>
<keyword evidence="8" id="KW-0408">Iron</keyword>
<keyword evidence="9" id="KW-0406">Ion transport</keyword>
<dbReference type="Pfam" id="PF07715">
    <property type="entry name" value="Plug"/>
    <property type="match status" value="1"/>
</dbReference>
<evidence type="ECO:0000256" key="5">
    <source>
        <dbReference type="ARBA" id="ARBA00022496"/>
    </source>
</evidence>
<comment type="similarity">
    <text evidence="2 14 15">Belongs to the TonB-dependent receptor family.</text>
</comment>